<sequence length="359" mass="39536">MTMPPLPKSVRLKITATQRRTRSQLSSLGGLQSPANPTPDATGVRSADVTMDEASLGLWARHISFNPAPAVTQILLVGPCWIWSQAPSLDTTTENAHRPLPVVVYFHGGGFVSFSPASRPYDAFCRRLCRELRAVVVSVSYLLAPRHRFPATYNDGVAALRYLAANNDSLPADVAPINISSCFLAGDSSGGNITHHVAHRWSSIIMSSSSSSSMKNLHITGVVLIQPLFGGEERTAAELELANVCPILTLATADYYWREFLPEGTTRDHEAARVHGDNVDMDASFPPMMVVVGGFDLLKDRHVRYVEELRQRKKNPVRMVEYPNAIHGFYIFPEIDDSIWQVHGGFEAVRAGMQREAVN</sequence>
<dbReference type="GO" id="GO:0016787">
    <property type="term" value="F:hydrolase activity"/>
    <property type="evidence" value="ECO:0007669"/>
    <property type="project" value="InterPro"/>
</dbReference>
<dbReference type="PANTHER" id="PTHR23024:SF538">
    <property type="entry name" value="OS07G0643100 PROTEIN"/>
    <property type="match status" value="1"/>
</dbReference>
<comment type="caution">
    <text evidence="3">The sequence shown here is derived from an EMBL/GenBank/DDBJ whole genome shotgun (WGS) entry which is preliminary data.</text>
</comment>
<dbReference type="AlphaFoldDB" id="A0AAV5DZ44"/>
<keyword evidence="4" id="KW-1185">Reference proteome</keyword>
<dbReference type="InterPro" id="IPR050466">
    <property type="entry name" value="Carboxylest/Gibb_receptor"/>
</dbReference>
<dbReference type="InterPro" id="IPR029058">
    <property type="entry name" value="AB_hydrolase_fold"/>
</dbReference>
<feature type="region of interest" description="Disordered" evidence="1">
    <location>
        <begin position="17"/>
        <end position="47"/>
    </location>
</feature>
<dbReference type="EMBL" id="BQKI01000072">
    <property type="protein sequence ID" value="GJN15462.1"/>
    <property type="molecule type" value="Genomic_DNA"/>
</dbReference>
<evidence type="ECO:0000259" key="2">
    <source>
        <dbReference type="Pfam" id="PF07859"/>
    </source>
</evidence>
<evidence type="ECO:0000313" key="3">
    <source>
        <dbReference type="EMBL" id="GJN15462.1"/>
    </source>
</evidence>
<dbReference type="InterPro" id="IPR013094">
    <property type="entry name" value="AB_hydrolase_3"/>
</dbReference>
<evidence type="ECO:0000313" key="4">
    <source>
        <dbReference type="Proteomes" id="UP001054889"/>
    </source>
</evidence>
<protein>
    <recommendedName>
        <fullName evidence="2">Alpha/beta hydrolase fold-3 domain-containing protein</fullName>
    </recommendedName>
</protein>
<gene>
    <name evidence="3" type="primary">gb02380</name>
    <name evidence="3" type="ORF">PR202_gb02380</name>
</gene>
<feature type="domain" description="Alpha/beta hydrolase fold-3" evidence="2">
    <location>
        <begin position="103"/>
        <end position="330"/>
    </location>
</feature>
<reference evidence="3" key="1">
    <citation type="journal article" date="2018" name="DNA Res.">
        <title>Multiple hybrid de novo genome assembly of finger millet, an orphan allotetraploid crop.</title>
        <authorList>
            <person name="Hatakeyama M."/>
            <person name="Aluri S."/>
            <person name="Balachadran M.T."/>
            <person name="Sivarajan S.R."/>
            <person name="Patrignani A."/>
            <person name="Gruter S."/>
            <person name="Poveda L."/>
            <person name="Shimizu-Inatsugi R."/>
            <person name="Baeten J."/>
            <person name="Francoijs K.J."/>
            <person name="Nataraja K.N."/>
            <person name="Reddy Y.A.N."/>
            <person name="Phadnis S."/>
            <person name="Ravikumar R.L."/>
            <person name="Schlapbach R."/>
            <person name="Sreeman S.M."/>
            <person name="Shimizu K.K."/>
        </authorList>
    </citation>
    <scope>NUCLEOTIDE SEQUENCE</scope>
</reference>
<accession>A0AAV5DZ44</accession>
<dbReference type="Proteomes" id="UP001054889">
    <property type="component" value="Unassembled WGS sequence"/>
</dbReference>
<name>A0AAV5DZ44_ELECO</name>
<dbReference type="SUPFAM" id="SSF53474">
    <property type="entry name" value="alpha/beta-Hydrolases"/>
    <property type="match status" value="1"/>
</dbReference>
<dbReference type="PANTHER" id="PTHR23024">
    <property type="entry name" value="ARYLACETAMIDE DEACETYLASE"/>
    <property type="match status" value="1"/>
</dbReference>
<dbReference type="Pfam" id="PF07859">
    <property type="entry name" value="Abhydrolase_3"/>
    <property type="match status" value="1"/>
</dbReference>
<organism evidence="3 4">
    <name type="scientific">Eleusine coracana subsp. coracana</name>
    <dbReference type="NCBI Taxonomy" id="191504"/>
    <lineage>
        <taxon>Eukaryota</taxon>
        <taxon>Viridiplantae</taxon>
        <taxon>Streptophyta</taxon>
        <taxon>Embryophyta</taxon>
        <taxon>Tracheophyta</taxon>
        <taxon>Spermatophyta</taxon>
        <taxon>Magnoliopsida</taxon>
        <taxon>Liliopsida</taxon>
        <taxon>Poales</taxon>
        <taxon>Poaceae</taxon>
        <taxon>PACMAD clade</taxon>
        <taxon>Chloridoideae</taxon>
        <taxon>Cynodonteae</taxon>
        <taxon>Eleusininae</taxon>
        <taxon>Eleusine</taxon>
    </lineage>
</organism>
<evidence type="ECO:0000256" key="1">
    <source>
        <dbReference type="SAM" id="MobiDB-lite"/>
    </source>
</evidence>
<dbReference type="Gene3D" id="3.40.50.1820">
    <property type="entry name" value="alpha/beta hydrolase"/>
    <property type="match status" value="1"/>
</dbReference>
<feature type="compositionally biased region" description="Low complexity" evidence="1">
    <location>
        <begin position="23"/>
        <end position="33"/>
    </location>
</feature>
<proteinExistence type="predicted"/>
<reference evidence="3" key="2">
    <citation type="submission" date="2021-12" db="EMBL/GenBank/DDBJ databases">
        <title>Resequencing data analysis of finger millet.</title>
        <authorList>
            <person name="Hatakeyama M."/>
            <person name="Aluri S."/>
            <person name="Balachadran M.T."/>
            <person name="Sivarajan S.R."/>
            <person name="Poveda L."/>
            <person name="Shimizu-Inatsugi R."/>
            <person name="Schlapbach R."/>
            <person name="Sreeman S.M."/>
            <person name="Shimizu K.K."/>
        </authorList>
    </citation>
    <scope>NUCLEOTIDE SEQUENCE</scope>
</reference>